<dbReference type="SUPFAM" id="SSF52047">
    <property type="entry name" value="RNI-like"/>
    <property type="match status" value="1"/>
</dbReference>
<reference evidence="3" key="1">
    <citation type="submission" date="2018-04" db="EMBL/GenBank/DDBJ databases">
        <authorList>
            <person name="Go L.Y."/>
            <person name="Mitchell J.A."/>
        </authorList>
    </citation>
    <scope>NUCLEOTIDE SEQUENCE</scope>
    <source>
        <tissue evidence="3">Whole organism</tissue>
    </source>
</reference>
<proteinExistence type="predicted"/>
<dbReference type="VEuPathDB" id="VectorBase:CSON005786"/>
<protein>
    <submittedName>
        <fullName evidence="3">CSON005786 protein</fullName>
    </submittedName>
    <submittedName>
        <fullName evidence="4">CSON008234 protein</fullName>
    </submittedName>
</protein>
<dbReference type="PROSITE" id="PS50181">
    <property type="entry name" value="FBOX"/>
    <property type="match status" value="1"/>
</dbReference>
<dbReference type="EMBL" id="UFQT01000223">
    <property type="protein sequence ID" value="SSX21985.1"/>
    <property type="molecule type" value="Genomic_DNA"/>
</dbReference>
<dbReference type="GO" id="GO:0031146">
    <property type="term" value="P:SCF-dependent proteasomal ubiquitin-dependent protein catabolic process"/>
    <property type="evidence" value="ECO:0007669"/>
    <property type="project" value="TreeGrafter"/>
</dbReference>
<dbReference type="EMBL" id="UFQT01003100">
    <property type="protein sequence ID" value="SSX34573.1"/>
    <property type="molecule type" value="Genomic_DNA"/>
</dbReference>
<feature type="domain" description="F-box" evidence="2">
    <location>
        <begin position="86"/>
        <end position="132"/>
    </location>
</feature>
<dbReference type="VEuPathDB" id="VectorBase:CSON008234"/>
<dbReference type="InterPro" id="IPR036047">
    <property type="entry name" value="F-box-like_dom_sf"/>
</dbReference>
<dbReference type="Pfam" id="PF25372">
    <property type="entry name" value="DUF7885"/>
    <property type="match status" value="2"/>
</dbReference>
<organism evidence="4">
    <name type="scientific">Culicoides sonorensis</name>
    <name type="common">Biting midge</name>
    <dbReference type="NCBI Taxonomy" id="179676"/>
    <lineage>
        <taxon>Eukaryota</taxon>
        <taxon>Metazoa</taxon>
        <taxon>Ecdysozoa</taxon>
        <taxon>Arthropoda</taxon>
        <taxon>Hexapoda</taxon>
        <taxon>Insecta</taxon>
        <taxon>Pterygota</taxon>
        <taxon>Neoptera</taxon>
        <taxon>Endopterygota</taxon>
        <taxon>Diptera</taxon>
        <taxon>Nematocera</taxon>
        <taxon>Chironomoidea</taxon>
        <taxon>Ceratopogonidae</taxon>
        <taxon>Ceratopogoninae</taxon>
        <taxon>Culicoides</taxon>
        <taxon>Monoculicoides</taxon>
    </lineage>
</organism>
<dbReference type="SUPFAM" id="SSF81383">
    <property type="entry name" value="F-box domain"/>
    <property type="match status" value="1"/>
</dbReference>
<dbReference type="InterPro" id="IPR032675">
    <property type="entry name" value="LRR_dom_sf"/>
</dbReference>
<dbReference type="Gene3D" id="3.80.10.10">
    <property type="entry name" value="Ribonuclease Inhibitor"/>
    <property type="match status" value="2"/>
</dbReference>
<dbReference type="GO" id="GO:0019005">
    <property type="term" value="C:SCF ubiquitin ligase complex"/>
    <property type="evidence" value="ECO:0007669"/>
    <property type="project" value="TreeGrafter"/>
</dbReference>
<dbReference type="SMART" id="SM00367">
    <property type="entry name" value="LRR_CC"/>
    <property type="match status" value="11"/>
</dbReference>
<dbReference type="FunFam" id="3.80.10.10:FF:000546">
    <property type="entry name" value="Partner of Paired"/>
    <property type="match status" value="1"/>
</dbReference>
<dbReference type="InterPro" id="IPR001810">
    <property type="entry name" value="F-box_dom"/>
</dbReference>
<dbReference type="Gene3D" id="1.20.1280.50">
    <property type="match status" value="1"/>
</dbReference>
<keyword evidence="1" id="KW-0833">Ubl conjugation pathway</keyword>
<dbReference type="FunFam" id="3.80.10.10:FF:000569">
    <property type="entry name" value="Partner of Paired"/>
    <property type="match status" value="1"/>
</dbReference>
<dbReference type="Pfam" id="PF12937">
    <property type="entry name" value="F-box-like"/>
    <property type="match status" value="1"/>
</dbReference>
<dbReference type="AlphaFoldDB" id="A0A336N0U5"/>
<name>A0A336N0U5_CULSO</name>
<gene>
    <name evidence="4" type="primary">CSON008234</name>
    <name evidence="3" type="synonym">CSON005786</name>
</gene>
<evidence type="ECO:0000313" key="4">
    <source>
        <dbReference type="EMBL" id="SSX34573.1"/>
    </source>
</evidence>
<accession>A0A336N0U5</accession>
<dbReference type="EMBL" id="UFQS01000223">
    <property type="protein sequence ID" value="SSX01605.1"/>
    <property type="molecule type" value="Genomic_DNA"/>
</dbReference>
<evidence type="ECO:0000256" key="1">
    <source>
        <dbReference type="ARBA" id="ARBA00022786"/>
    </source>
</evidence>
<dbReference type="PANTHER" id="PTHR13318">
    <property type="entry name" value="PARTNER OF PAIRED, ISOFORM B-RELATED"/>
    <property type="match status" value="1"/>
</dbReference>
<evidence type="ECO:0000313" key="3">
    <source>
        <dbReference type="EMBL" id="SSX01605.1"/>
    </source>
</evidence>
<dbReference type="InterPro" id="IPR006553">
    <property type="entry name" value="Leu-rich_rpt_Cys-con_subtyp"/>
</dbReference>
<dbReference type="SMART" id="SM00256">
    <property type="entry name" value="FBOX"/>
    <property type="match status" value="1"/>
</dbReference>
<reference evidence="4" key="2">
    <citation type="submission" date="2018-07" db="EMBL/GenBank/DDBJ databases">
        <authorList>
            <person name="Quirk P.G."/>
            <person name="Krulwich T.A."/>
        </authorList>
    </citation>
    <scope>NUCLEOTIDE SEQUENCE</scope>
</reference>
<dbReference type="SMART" id="SM00368">
    <property type="entry name" value="LRR_RI"/>
    <property type="match status" value="5"/>
</dbReference>
<dbReference type="OMA" id="DQALVHI"/>
<evidence type="ECO:0000259" key="2">
    <source>
        <dbReference type="PROSITE" id="PS50181"/>
    </source>
</evidence>
<sequence>MTHFQFPPSLYYMQEQQFHNYLPSTVTAGMQHYSISNQYPISQHLQSQTTVSIPINNYGCGLPNAGFNGTNTVMKDIEEKMDEDNRTNITNLYPEILTMIFSKLDLQSKGRVAQVCNGWRDAVYAKSCWKGIEAKLHLRKGSQALFSSLIKRGIRRVHILSLKRSLKDVVVSLPNLESLNLSGTYNITDVAITQAFSIALPNLRVLDLSLCKQVTDASIGQVSHHVKNLEVLDLAGCGNITNTGLLLIAWGLKNLKRLNLRSCWHISDQGIGHLAGMTKDKADGTVALEYLGLQDCQHLTDEALKCIADGLQSLKSINLSFCVSITDQGLKHLNKMPCLEALNLSACDNITDMGIAYLTEGVTTLVTLEMSFCDKIGDTALNYIANTLFHLKQLSLNACRITDTGLIRVARAIHELEVLNIGQCSAITDQSILVLSETLQNLRAIDIYGCTKITSEGLSIIVKLPKLEHLNLGLWHKR</sequence>
<dbReference type="InterPro" id="IPR057207">
    <property type="entry name" value="FBXL15_LRR"/>
</dbReference>